<dbReference type="Proteomes" id="UP000783686">
    <property type="component" value="Unassembled WGS sequence"/>
</dbReference>
<proteinExistence type="predicted"/>
<dbReference type="Proteomes" id="UP000614601">
    <property type="component" value="Unassembled WGS sequence"/>
</dbReference>
<comment type="caution">
    <text evidence="1">The sequence shown here is derived from an EMBL/GenBank/DDBJ whole genome shotgun (WGS) entry which is preliminary data.</text>
</comment>
<reference evidence="1" key="1">
    <citation type="submission" date="2020-09" db="EMBL/GenBank/DDBJ databases">
        <authorList>
            <person name="Kikuchi T."/>
        </authorList>
    </citation>
    <scope>NUCLEOTIDE SEQUENCE</scope>
    <source>
        <strain evidence="1">SH1</strain>
    </source>
</reference>
<evidence type="ECO:0000313" key="2">
    <source>
        <dbReference type="Proteomes" id="UP000614601"/>
    </source>
</evidence>
<keyword evidence="2" id="KW-1185">Reference proteome</keyword>
<dbReference type="AlphaFoldDB" id="A0A811JTN6"/>
<organism evidence="1 2">
    <name type="scientific">Bursaphelenchus okinawaensis</name>
    <dbReference type="NCBI Taxonomy" id="465554"/>
    <lineage>
        <taxon>Eukaryota</taxon>
        <taxon>Metazoa</taxon>
        <taxon>Ecdysozoa</taxon>
        <taxon>Nematoda</taxon>
        <taxon>Chromadorea</taxon>
        <taxon>Rhabditida</taxon>
        <taxon>Tylenchina</taxon>
        <taxon>Tylenchomorpha</taxon>
        <taxon>Aphelenchoidea</taxon>
        <taxon>Aphelenchoididae</taxon>
        <taxon>Bursaphelenchus</taxon>
    </lineage>
</organism>
<accession>A0A811JTN6</accession>
<name>A0A811JTN6_9BILA</name>
<evidence type="ECO:0000313" key="1">
    <source>
        <dbReference type="EMBL" id="CAD5206663.1"/>
    </source>
</evidence>
<gene>
    <name evidence="1" type="ORF">BOKJ2_LOCUS1347</name>
</gene>
<protein>
    <submittedName>
        <fullName evidence="1">Uncharacterized protein</fullName>
    </submittedName>
</protein>
<dbReference type="EMBL" id="CAJFCW020000001">
    <property type="protein sequence ID" value="CAG9082678.1"/>
    <property type="molecule type" value="Genomic_DNA"/>
</dbReference>
<sequence length="89" mass="10426">MGRRKQTRPKKCDFSSIITYKQAIEAYNKLLLQLEHGHQEERYAPDMSLNLSFYCKLCQEVNVSSIKAHMELHHALDSSTKWLPYISLL</sequence>
<dbReference type="EMBL" id="CAJFDH010000001">
    <property type="protein sequence ID" value="CAD5206663.1"/>
    <property type="molecule type" value="Genomic_DNA"/>
</dbReference>